<evidence type="ECO:0000313" key="4">
    <source>
        <dbReference type="EMBL" id="PNX90209.1"/>
    </source>
</evidence>
<keyword evidence="3" id="KW-0732">Signal</keyword>
<organism evidence="4 5">
    <name type="scientific">Trifolium pratense</name>
    <name type="common">Red clover</name>
    <dbReference type="NCBI Taxonomy" id="57577"/>
    <lineage>
        <taxon>Eukaryota</taxon>
        <taxon>Viridiplantae</taxon>
        <taxon>Streptophyta</taxon>
        <taxon>Embryophyta</taxon>
        <taxon>Tracheophyta</taxon>
        <taxon>Spermatophyta</taxon>
        <taxon>Magnoliopsida</taxon>
        <taxon>eudicotyledons</taxon>
        <taxon>Gunneridae</taxon>
        <taxon>Pentapetalae</taxon>
        <taxon>rosids</taxon>
        <taxon>fabids</taxon>
        <taxon>Fabales</taxon>
        <taxon>Fabaceae</taxon>
        <taxon>Papilionoideae</taxon>
        <taxon>50 kb inversion clade</taxon>
        <taxon>NPAAA clade</taxon>
        <taxon>Hologalegina</taxon>
        <taxon>IRL clade</taxon>
        <taxon>Trifolieae</taxon>
        <taxon>Trifolium</taxon>
    </lineage>
</organism>
<dbReference type="GO" id="GO:0098542">
    <property type="term" value="P:defense response to other organism"/>
    <property type="evidence" value="ECO:0007669"/>
    <property type="project" value="InterPro"/>
</dbReference>
<evidence type="ECO:0008006" key="6">
    <source>
        <dbReference type="Google" id="ProtNLM"/>
    </source>
</evidence>
<dbReference type="Proteomes" id="UP000236291">
    <property type="component" value="Unassembled WGS sequence"/>
</dbReference>
<dbReference type="GO" id="GO:0005886">
    <property type="term" value="C:plasma membrane"/>
    <property type="evidence" value="ECO:0007669"/>
    <property type="project" value="TreeGrafter"/>
</dbReference>
<dbReference type="InterPro" id="IPR044839">
    <property type="entry name" value="NDR1-like"/>
</dbReference>
<dbReference type="PANTHER" id="PTHR31234">
    <property type="entry name" value="LATE EMBRYOGENESIS ABUNDANT (LEA) HYDROXYPROLINE-RICH GLYCOPROTEIN FAMILY"/>
    <property type="match status" value="1"/>
</dbReference>
<evidence type="ECO:0000256" key="3">
    <source>
        <dbReference type="SAM" id="SignalP"/>
    </source>
</evidence>
<dbReference type="PANTHER" id="PTHR31234:SF2">
    <property type="entry name" value="OS05G0199100 PROTEIN"/>
    <property type="match status" value="1"/>
</dbReference>
<keyword evidence="2" id="KW-0472">Membrane</keyword>
<reference evidence="4 5" key="2">
    <citation type="journal article" date="2017" name="Front. Plant Sci.">
        <title>Gene Classification and Mining of Molecular Markers Useful in Red Clover (Trifolium pratense) Breeding.</title>
        <authorList>
            <person name="Istvanek J."/>
            <person name="Dluhosova J."/>
            <person name="Dluhos P."/>
            <person name="Patkova L."/>
            <person name="Nedelnik J."/>
            <person name="Repkova J."/>
        </authorList>
    </citation>
    <scope>NUCLEOTIDE SEQUENCE [LARGE SCALE GENOMIC DNA]</scope>
    <source>
        <strain evidence="5">cv. Tatra</strain>
        <tissue evidence="4">Young leaves</tissue>
    </source>
</reference>
<protein>
    <recommendedName>
        <fullName evidence="6">Late embryogenesis abundant protein LEA-2 subgroup domain-containing protein</fullName>
    </recommendedName>
</protein>
<evidence type="ECO:0000313" key="5">
    <source>
        <dbReference type="Proteomes" id="UP000236291"/>
    </source>
</evidence>
<feature type="chain" id="PRO_5014439136" description="Late embryogenesis abundant protein LEA-2 subgroup domain-containing protein" evidence="3">
    <location>
        <begin position="17"/>
        <end position="168"/>
    </location>
</feature>
<name>A0A2K3MHI2_TRIPR</name>
<comment type="caution">
    <text evidence="4">The sequence shown here is derived from an EMBL/GenBank/DDBJ whole genome shotgun (WGS) entry which is preliminary data.</text>
</comment>
<feature type="signal peptide" evidence="3">
    <location>
        <begin position="1"/>
        <end position="16"/>
    </location>
</feature>
<comment type="subcellular location">
    <subcellularLocation>
        <location evidence="1">Membrane</location>
    </subcellularLocation>
</comment>
<evidence type="ECO:0000256" key="1">
    <source>
        <dbReference type="ARBA" id="ARBA00004370"/>
    </source>
</evidence>
<proteinExistence type="predicted"/>
<accession>A0A2K3MHI2</accession>
<evidence type="ECO:0000256" key="2">
    <source>
        <dbReference type="ARBA" id="ARBA00023136"/>
    </source>
</evidence>
<dbReference type="AlphaFoldDB" id="A0A2K3MHI2"/>
<sequence length="168" mass="18635">MIVALSIILLGLYILSRHPSIPKFGVKSASISSFNLTSSKLDAELSIVLNGTNHNKFHSISYDNVSVSIINDDMHNQTPLASVYLPHLSQEKGRNTIYMEAQLNVQHEGFSNGTVNFEIVSSTIVTLKGDFNFRREVPLKVVCDPLSFKLNPGSLNWDLVTDLTCKEL</sequence>
<gene>
    <name evidence="4" type="ORF">L195_g046332</name>
</gene>
<dbReference type="EMBL" id="ASHM01062125">
    <property type="protein sequence ID" value="PNX90209.1"/>
    <property type="molecule type" value="Genomic_DNA"/>
</dbReference>
<reference evidence="4 5" key="1">
    <citation type="journal article" date="2014" name="Am. J. Bot.">
        <title>Genome assembly and annotation for red clover (Trifolium pratense; Fabaceae).</title>
        <authorList>
            <person name="Istvanek J."/>
            <person name="Jaros M."/>
            <person name="Krenek A."/>
            <person name="Repkova J."/>
        </authorList>
    </citation>
    <scope>NUCLEOTIDE SEQUENCE [LARGE SCALE GENOMIC DNA]</scope>
    <source>
        <strain evidence="5">cv. Tatra</strain>
        <tissue evidence="4">Young leaves</tissue>
    </source>
</reference>